<reference evidence="1 2" key="1">
    <citation type="submission" date="2019-07" db="EMBL/GenBank/DDBJ databases">
        <title>Phenotypic and genotypic antimicrobial resistance traits of Vibrio cholerae non-O1/non-O139 isolated from a large Austrian lake frequently associated with cases of infection.</title>
        <authorList>
            <person name="Lepuschitz S."/>
            <person name="Baron S."/>
            <person name="Larvor E."/>
            <person name="Granier S."/>
            <person name="Pretzer C."/>
            <person name="Mach R.L."/>
            <person name="Farnleitner A.H."/>
            <person name="Ruppitsch W."/>
            <person name="Pleininger S."/>
            <person name="Indra A."/>
            <person name="Kirschner A.K.T."/>
        </authorList>
    </citation>
    <scope>NUCLEOTIDE SEQUENCE [LARGE SCALE GENOMIC DNA]</scope>
    <source>
        <strain evidence="1 2">A12JL36W90</strain>
    </source>
</reference>
<proteinExistence type="predicted"/>
<gene>
    <name evidence="1" type="ORF">FLM02_03400</name>
</gene>
<dbReference type="EMBL" id="VIOS01000012">
    <property type="protein sequence ID" value="TQP17183.1"/>
    <property type="molecule type" value="Genomic_DNA"/>
</dbReference>
<comment type="caution">
    <text evidence="1">The sequence shown here is derived from an EMBL/GenBank/DDBJ whole genome shotgun (WGS) entry which is preliminary data.</text>
</comment>
<accession>A0A544B476</accession>
<evidence type="ECO:0000313" key="1">
    <source>
        <dbReference type="EMBL" id="TQP17183.1"/>
    </source>
</evidence>
<dbReference type="Proteomes" id="UP000319979">
    <property type="component" value="Unassembled WGS sequence"/>
</dbReference>
<evidence type="ECO:0000313" key="2">
    <source>
        <dbReference type="Proteomes" id="UP000319979"/>
    </source>
</evidence>
<protein>
    <submittedName>
        <fullName evidence="1">Uncharacterized protein</fullName>
    </submittedName>
</protein>
<name>A0A544B476_VIBCL</name>
<dbReference type="AlphaFoldDB" id="A0A544B476"/>
<organism evidence="1 2">
    <name type="scientific">Vibrio cholerae</name>
    <dbReference type="NCBI Taxonomy" id="666"/>
    <lineage>
        <taxon>Bacteria</taxon>
        <taxon>Pseudomonadati</taxon>
        <taxon>Pseudomonadota</taxon>
        <taxon>Gammaproteobacteria</taxon>
        <taxon>Vibrionales</taxon>
        <taxon>Vibrionaceae</taxon>
        <taxon>Vibrio</taxon>
    </lineage>
</organism>
<sequence length="62" mass="6964">MRLVRIDGFSSLASQSLTLPDIDRKLIMNLHASATIYLLIIDPIEDLQLLILLPRLIAMMSS</sequence>